<evidence type="ECO:0000256" key="15">
    <source>
        <dbReference type="RuleBase" id="RU000672"/>
    </source>
</evidence>
<dbReference type="EMBL" id="NKUJ01000017">
    <property type="protein sequence ID" value="RMJ18594.1"/>
    <property type="molecule type" value="Genomic_DNA"/>
</dbReference>
<dbReference type="GO" id="GO:0048038">
    <property type="term" value="F:quinone binding"/>
    <property type="evidence" value="ECO:0007669"/>
    <property type="project" value="InterPro"/>
</dbReference>
<dbReference type="PROSITE" id="PS01165">
    <property type="entry name" value="COPPER_AMINE_OXID_2"/>
    <property type="match status" value="1"/>
</dbReference>
<evidence type="ECO:0000256" key="2">
    <source>
        <dbReference type="ARBA" id="ARBA00001936"/>
    </source>
</evidence>
<protein>
    <recommendedName>
        <fullName evidence="15">Amine oxidase</fullName>
        <ecNumber evidence="15">1.4.3.-</ecNumber>
    </recommendedName>
</protein>
<dbReference type="SUPFAM" id="SSF54416">
    <property type="entry name" value="Amine oxidase N-terminal region"/>
    <property type="match status" value="2"/>
</dbReference>
<dbReference type="Pfam" id="PF01179">
    <property type="entry name" value="Cu_amine_oxid"/>
    <property type="match status" value="1"/>
</dbReference>
<keyword evidence="18" id="KW-0732">Signal</keyword>
<name>A0A3M2SLZ5_9HYPO</name>
<evidence type="ECO:0000256" key="6">
    <source>
        <dbReference type="ARBA" id="ARBA00022723"/>
    </source>
</evidence>
<evidence type="ECO:0000256" key="12">
    <source>
        <dbReference type="ARBA" id="ARBA00048032"/>
    </source>
</evidence>
<comment type="cofactor">
    <cofactor evidence="1">
        <name>Cu cation</name>
        <dbReference type="ChEBI" id="CHEBI:23378"/>
    </cofactor>
</comment>
<evidence type="ECO:0000259" key="20">
    <source>
        <dbReference type="Pfam" id="PF02727"/>
    </source>
</evidence>
<keyword evidence="17" id="KW-0472">Membrane</keyword>
<sequence>MRMDVSIRAFVALWLATTAASQFTVTSNYVISKTKDESFTRTSTLPLRPIVAPTGEAISVTTSTRSYNGLEIVMRYFEPGEFASTDIQLTTSGINLDGPFTYYFQGIVYTAPSSCPTPFTVSTTTRIMIPSEVVSQFSPTSLVSRTGTHNNGAVYTQVTAYLSDGAVRINPADTSSDWLATYYLADCRNPTATDDSYWGNLEPGTSRDDPVNDWLNEKSGPKPWVIALAVVFPSLFLLGFVESWFWFRRMMVGKGALRVGTISWILIFPLLLFFVRYAPARGDTDKSELRIRWKRFSLGIRVKLWLRWGLFRKSYPTELLGTKKPSSSLHPRIATDEPVVVEKESPFNSDGTRRRPPSEEGDVTTAAMVLPHPFDPLSADEISASVDIVKKYHSGPCYFNVVSLHEPRKAEMLRWLEHPSDSNRPARVSDVVVILPDGKVFDGLVDLKAKKVTKWEKLDGLQPIITPEELNQVEDIMRKDPEVIKQCEISGVPASDMHKVYCDPWTIGYDERFGNSVRLQQALMYYRPDPDTCQYQYPLDFCPIFDGAKKAIIHIDIPKVRRPLSKQKPVDYIPRAVEAAGGYRKDIKPINITQPEGVSFTMNGRVLSWQNWKFHIGFNYKEGIVLNHITFNDKGIVRPVFYRLSLSEMVVPYGNPEHPHQRKHAFDLGEYGAGYLTNSLALGCDCKGVIHYLDADFATRDGSIRTIKNAICIHEEDNGILFKHTDFRDDSVTVTRARKLIVQQIFTAANYEYACQWVFHQDGTIQPEIKLTGILNTYSLNPGEDAGPWGTEVYPQVNAHNHQHLFCLRINPMIDGTNNTVNMVDTVPSDAPVGSPENFYGNAFYAKKTKLRTSGEAKTDYNGATSRTWEMVNESKLHPYSKKPVSYKLVSREVPGLLPKPGSLVWKRAGFARHAVHVTPYRDDELWPAGRHVPQTSGEPSMGLPQWMANNNESTENTDIVLWHTFGVTHIPAPEDFPIMPVEPMTLLLRPRNFFSNNPCMDVPPSYSITPSQVAENKGALDQTDKVSQLAFGGKSCCSGGSASARLRELGNSDPDGTAVNAVTRASYRRKATLMLTRYLDSTGTINAFISISILSTNCGWMLMIPGQDPDIEPTTSGGEDDALVARKLAVDASKRAKSLKENFQSFVEEEVAKVEEIQESDLHRSHANQDTYIADSFGAVHQAVEEHAALIESLQQQLTSLQMTPQVAHEPTQTNTGCHPASAIPLPPASHLRDFSPSVTPRRDPRGRRHELRLIRISRSWSSVIPTSTIIKNTFPTHHSIISQC</sequence>
<evidence type="ECO:0000256" key="9">
    <source>
        <dbReference type="ARBA" id="ARBA00023008"/>
    </source>
</evidence>
<dbReference type="STRING" id="2010991.A0A3M2SLZ5"/>
<dbReference type="Pfam" id="PF02728">
    <property type="entry name" value="Cu_amine_oxidN3"/>
    <property type="match status" value="1"/>
</dbReference>
<comment type="cofactor">
    <cofactor evidence="2">
        <name>Mn(2+)</name>
        <dbReference type="ChEBI" id="CHEBI:29035"/>
    </cofactor>
</comment>
<gene>
    <name evidence="22" type="ORF">CDV36_001709</name>
</gene>
<dbReference type="InterPro" id="IPR015800">
    <property type="entry name" value="Cu_amine_oxidase_N2"/>
</dbReference>
<proteinExistence type="inferred from homology"/>
<feature type="domain" description="Copper amine oxidase N2-terminal" evidence="20">
    <location>
        <begin position="372"/>
        <end position="456"/>
    </location>
</feature>
<feature type="transmembrane region" description="Helical" evidence="17">
    <location>
        <begin position="259"/>
        <end position="278"/>
    </location>
</feature>
<comment type="similarity">
    <text evidence="4 15">Belongs to the copper/topaquinone oxidase family.</text>
</comment>
<feature type="domain" description="Copper amine oxidase N3-terminal" evidence="21">
    <location>
        <begin position="463"/>
        <end position="564"/>
    </location>
</feature>
<evidence type="ECO:0000256" key="3">
    <source>
        <dbReference type="ARBA" id="ARBA00001947"/>
    </source>
</evidence>
<keyword evidence="7 13" id="KW-0801">TPQ</keyword>
<dbReference type="NCBIfam" id="NF008559">
    <property type="entry name" value="PRK11504.1"/>
    <property type="match status" value="1"/>
</dbReference>
<evidence type="ECO:0000256" key="5">
    <source>
        <dbReference type="ARBA" id="ARBA00011738"/>
    </source>
</evidence>
<keyword evidence="6 15" id="KW-0479">Metal-binding</keyword>
<dbReference type="EC" id="1.4.3.-" evidence="15"/>
<keyword evidence="9 15" id="KW-0186">Copper</keyword>
<dbReference type="Gene3D" id="3.10.450.40">
    <property type="match status" value="2"/>
</dbReference>
<dbReference type="PANTHER" id="PTHR10638:SF86">
    <property type="entry name" value="COPPER AMINE OXIDASE 1-RELATED"/>
    <property type="match status" value="1"/>
</dbReference>
<dbReference type="InterPro" id="IPR016182">
    <property type="entry name" value="Cu_amine_oxidase_N-reg"/>
</dbReference>
<dbReference type="PROSITE" id="PS01164">
    <property type="entry name" value="COPPER_AMINE_OXID_1"/>
    <property type="match status" value="1"/>
</dbReference>
<dbReference type="GO" id="GO:0005507">
    <property type="term" value="F:copper ion binding"/>
    <property type="evidence" value="ECO:0007669"/>
    <property type="project" value="InterPro"/>
</dbReference>
<comment type="subunit">
    <text evidence="5">Homodimer.</text>
</comment>
<evidence type="ECO:0000256" key="7">
    <source>
        <dbReference type="ARBA" id="ARBA00022772"/>
    </source>
</evidence>
<evidence type="ECO:0000256" key="4">
    <source>
        <dbReference type="ARBA" id="ARBA00007983"/>
    </source>
</evidence>
<organism evidence="22 23">
    <name type="scientific">Fusarium kuroshium</name>
    <dbReference type="NCBI Taxonomy" id="2010991"/>
    <lineage>
        <taxon>Eukaryota</taxon>
        <taxon>Fungi</taxon>
        <taxon>Dikarya</taxon>
        <taxon>Ascomycota</taxon>
        <taxon>Pezizomycotina</taxon>
        <taxon>Sordariomycetes</taxon>
        <taxon>Hypocreomycetidae</taxon>
        <taxon>Hypocreales</taxon>
        <taxon>Nectriaceae</taxon>
        <taxon>Fusarium</taxon>
        <taxon>Fusarium solani species complex</taxon>
    </lineage>
</organism>
<dbReference type="OrthoDB" id="5379943at2759"/>
<keyword evidence="11" id="KW-0464">Manganese</keyword>
<feature type="signal peptide" evidence="18">
    <location>
        <begin position="1"/>
        <end position="21"/>
    </location>
</feature>
<feature type="chain" id="PRO_5018289291" description="Amine oxidase" evidence="18">
    <location>
        <begin position="22"/>
        <end position="1286"/>
    </location>
</feature>
<comment type="caution">
    <text evidence="22">The sequence shown here is derived from an EMBL/GenBank/DDBJ whole genome shotgun (WGS) entry which is preliminary data.</text>
</comment>
<dbReference type="Gene3D" id="2.70.98.20">
    <property type="entry name" value="Copper amine oxidase, catalytic domain"/>
    <property type="match status" value="1"/>
</dbReference>
<dbReference type="PANTHER" id="PTHR10638">
    <property type="entry name" value="COPPER AMINE OXIDASE"/>
    <property type="match status" value="1"/>
</dbReference>
<keyword evidence="23" id="KW-1185">Reference proteome</keyword>
<keyword evidence="17" id="KW-1133">Transmembrane helix</keyword>
<keyword evidence="8 15" id="KW-0560">Oxidoreductase</keyword>
<dbReference type="InterPro" id="IPR000269">
    <property type="entry name" value="Cu_amine_oxidase"/>
</dbReference>
<dbReference type="InterPro" id="IPR049947">
    <property type="entry name" value="Cu_Am_Ox_Cu-bd"/>
</dbReference>
<dbReference type="InterPro" id="IPR049948">
    <property type="entry name" value="Cu_Am_ox_TPQ-bd"/>
</dbReference>
<evidence type="ECO:0000256" key="18">
    <source>
        <dbReference type="SAM" id="SignalP"/>
    </source>
</evidence>
<dbReference type="FunFam" id="3.10.450.40:FF:000014">
    <property type="entry name" value="Peroxisomal primary amine oxidase"/>
    <property type="match status" value="1"/>
</dbReference>
<keyword evidence="10" id="KW-1015">Disulfide bond</keyword>
<comment type="PTM">
    <text evidence="14 15">Topaquinone (TPQ) is generated by copper-dependent autoxidation of a specific tyrosyl residue.</text>
</comment>
<feature type="active site" description="Proton acceptor" evidence="13">
    <location>
        <position position="667"/>
    </location>
</feature>
<dbReference type="InterPro" id="IPR036460">
    <property type="entry name" value="Cu_amine_oxidase_C_sf"/>
</dbReference>
<evidence type="ECO:0000256" key="17">
    <source>
        <dbReference type="SAM" id="Phobius"/>
    </source>
</evidence>
<comment type="catalytic activity">
    <reaction evidence="12">
        <text>a primary methyl amine + O2 + H2O = an aldehyde + H2O2 + NH4(+)</text>
        <dbReference type="Rhea" id="RHEA:16153"/>
        <dbReference type="ChEBI" id="CHEBI:15377"/>
        <dbReference type="ChEBI" id="CHEBI:15379"/>
        <dbReference type="ChEBI" id="CHEBI:16240"/>
        <dbReference type="ChEBI" id="CHEBI:17478"/>
        <dbReference type="ChEBI" id="CHEBI:28938"/>
        <dbReference type="ChEBI" id="CHEBI:228804"/>
        <dbReference type="EC" id="1.4.3.21"/>
    </reaction>
</comment>
<accession>A0A3M2SLZ5</accession>
<feature type="modified residue" description="2',4',5'-topaquinone" evidence="14">
    <location>
        <position position="751"/>
    </location>
</feature>
<keyword evidence="17" id="KW-0812">Transmembrane</keyword>
<evidence type="ECO:0000313" key="22">
    <source>
        <dbReference type="EMBL" id="RMJ18594.1"/>
    </source>
</evidence>
<evidence type="ECO:0000256" key="10">
    <source>
        <dbReference type="ARBA" id="ARBA00023157"/>
    </source>
</evidence>
<evidence type="ECO:0000256" key="8">
    <source>
        <dbReference type="ARBA" id="ARBA00023002"/>
    </source>
</evidence>
<feature type="region of interest" description="Disordered" evidence="16">
    <location>
        <begin position="1211"/>
        <end position="1248"/>
    </location>
</feature>
<evidence type="ECO:0000259" key="19">
    <source>
        <dbReference type="Pfam" id="PF01179"/>
    </source>
</evidence>
<dbReference type="Proteomes" id="UP000277212">
    <property type="component" value="Unassembled WGS sequence"/>
</dbReference>
<dbReference type="GO" id="GO:0009308">
    <property type="term" value="P:amine metabolic process"/>
    <property type="evidence" value="ECO:0007669"/>
    <property type="project" value="UniProtKB-UniRule"/>
</dbReference>
<dbReference type="GO" id="GO:0008131">
    <property type="term" value="F:primary methylamine oxidase activity"/>
    <property type="evidence" value="ECO:0007669"/>
    <property type="project" value="UniProtKB-EC"/>
</dbReference>
<dbReference type="FunFam" id="2.70.98.20:FF:000001">
    <property type="entry name" value="Amine oxidase"/>
    <property type="match status" value="1"/>
</dbReference>
<evidence type="ECO:0000256" key="16">
    <source>
        <dbReference type="SAM" id="MobiDB-lite"/>
    </source>
</evidence>
<evidence type="ECO:0000256" key="1">
    <source>
        <dbReference type="ARBA" id="ARBA00001935"/>
    </source>
</evidence>
<evidence type="ECO:0000256" key="14">
    <source>
        <dbReference type="PIRSR" id="PIRSR600269-51"/>
    </source>
</evidence>
<comment type="cofactor">
    <cofactor evidence="3">
        <name>Zn(2+)</name>
        <dbReference type="ChEBI" id="CHEBI:29105"/>
    </cofactor>
</comment>
<feature type="region of interest" description="Disordered" evidence="16">
    <location>
        <begin position="343"/>
        <end position="362"/>
    </location>
</feature>
<feature type="active site" description="Schiff-base intermediate with substrate; via topaquinone" evidence="13">
    <location>
        <position position="751"/>
    </location>
</feature>
<comment type="cofactor">
    <cofactor evidence="15">
        <name>Cu cation</name>
        <dbReference type="ChEBI" id="CHEBI:23378"/>
    </cofactor>
    <text evidence="15">Contains 1 topaquinone per subunit.</text>
</comment>
<dbReference type="InterPro" id="IPR015802">
    <property type="entry name" value="Cu_amine_oxidase_N3"/>
</dbReference>
<dbReference type="InterPro" id="IPR015798">
    <property type="entry name" value="Cu_amine_oxidase_C"/>
</dbReference>
<dbReference type="SUPFAM" id="SSF49998">
    <property type="entry name" value="Amine oxidase catalytic domain"/>
    <property type="match status" value="1"/>
</dbReference>
<feature type="transmembrane region" description="Helical" evidence="17">
    <location>
        <begin position="224"/>
        <end position="247"/>
    </location>
</feature>
<feature type="compositionally biased region" description="Basic and acidic residues" evidence="16">
    <location>
        <begin position="343"/>
        <end position="358"/>
    </location>
</feature>
<feature type="domain" description="Copper amine oxidase catalytic" evidence="19">
    <location>
        <begin position="590"/>
        <end position="1001"/>
    </location>
</feature>
<evidence type="ECO:0000259" key="21">
    <source>
        <dbReference type="Pfam" id="PF02728"/>
    </source>
</evidence>
<dbReference type="Pfam" id="PF02727">
    <property type="entry name" value="Cu_amine_oxidN2"/>
    <property type="match status" value="1"/>
</dbReference>
<evidence type="ECO:0000256" key="11">
    <source>
        <dbReference type="ARBA" id="ARBA00023211"/>
    </source>
</evidence>
<evidence type="ECO:0000256" key="13">
    <source>
        <dbReference type="PIRSR" id="PIRSR600269-50"/>
    </source>
</evidence>
<reference evidence="22 23" key="1">
    <citation type="submission" date="2017-06" db="EMBL/GenBank/DDBJ databases">
        <title>Comparative genomic analysis of Ambrosia Fusariam Clade fungi.</title>
        <authorList>
            <person name="Stajich J.E."/>
            <person name="Carrillo J."/>
            <person name="Kijimoto T."/>
            <person name="Eskalen A."/>
            <person name="O'Donnell K."/>
            <person name="Kasson M."/>
        </authorList>
    </citation>
    <scope>NUCLEOTIDE SEQUENCE [LARGE SCALE GENOMIC DNA]</scope>
    <source>
        <strain evidence="22">UCR3666</strain>
    </source>
</reference>
<evidence type="ECO:0000313" key="23">
    <source>
        <dbReference type="Proteomes" id="UP000277212"/>
    </source>
</evidence>